<dbReference type="Proteomes" id="UP000316199">
    <property type="component" value="Unassembled WGS sequence"/>
</dbReference>
<accession>A0A520S2E7</accession>
<keyword evidence="3 5" id="KW-0547">Nucleotide-binding</keyword>
<dbReference type="NCBIfam" id="TIGR03552">
    <property type="entry name" value="F420_cofC"/>
    <property type="match status" value="1"/>
</dbReference>
<proteinExistence type="inferred from homology"/>
<comment type="catalytic activity">
    <reaction evidence="5">
        <text>(2R)-3-phosphoglycerate + GTP + H(+) = 3-[(R)-glyceryl]-diphospho-5'-guanosine + diphosphate</text>
        <dbReference type="Rhea" id="RHEA:63440"/>
        <dbReference type="ChEBI" id="CHEBI:15378"/>
        <dbReference type="ChEBI" id="CHEBI:33019"/>
        <dbReference type="ChEBI" id="CHEBI:37565"/>
        <dbReference type="ChEBI" id="CHEBI:58272"/>
        <dbReference type="ChEBI" id="CHEBI:147306"/>
        <dbReference type="EC" id="2.7.7.106"/>
    </reaction>
</comment>
<dbReference type="HAMAP" id="MF_02114">
    <property type="entry name" value="CofC"/>
    <property type="match status" value="1"/>
</dbReference>
<comment type="similarity">
    <text evidence="5">Belongs to the CofC family.</text>
</comment>
<evidence type="ECO:0000256" key="2">
    <source>
        <dbReference type="ARBA" id="ARBA00022695"/>
    </source>
</evidence>
<name>A0A520S2E7_9GAMM</name>
<protein>
    <recommendedName>
        <fullName evidence="5">3-phospho-D-glycerate guanylyltransferase</fullName>
        <shortName evidence="5">3PG guanylyltransferase</shortName>
        <ecNumber evidence="5">2.7.7.106</ecNumber>
    </recommendedName>
</protein>
<keyword evidence="4 5" id="KW-0342">GTP-binding</keyword>
<evidence type="ECO:0000313" key="7">
    <source>
        <dbReference type="Proteomes" id="UP000316199"/>
    </source>
</evidence>
<evidence type="ECO:0000256" key="5">
    <source>
        <dbReference type="HAMAP-Rule" id="MF_02114"/>
    </source>
</evidence>
<evidence type="ECO:0000256" key="3">
    <source>
        <dbReference type="ARBA" id="ARBA00022741"/>
    </source>
</evidence>
<gene>
    <name evidence="6" type="primary">cofC</name>
    <name evidence="5" type="synonym">fbiD</name>
    <name evidence="6" type="ORF">EVA68_03680</name>
</gene>
<comment type="function">
    <text evidence="5">Guanylyltransferase that catalyzes the activation of (2R)-3-phosphoglycerate (3PG) as 3-[(R)-glyceryl]-diphospho-5'-guanosine, via the condensation of 3PG with GTP. It is involved in the biosynthesis of a derivative of the hydride carrier cofactor coenzyme F420, 3PG-F420.</text>
</comment>
<dbReference type="SUPFAM" id="SSF53448">
    <property type="entry name" value="Nucleotide-diphospho-sugar transferases"/>
    <property type="match status" value="1"/>
</dbReference>
<dbReference type="GO" id="GO:0052645">
    <property type="term" value="P:F420-0 metabolic process"/>
    <property type="evidence" value="ECO:0007669"/>
    <property type="project" value="UniProtKB-UniRule"/>
</dbReference>
<evidence type="ECO:0000256" key="1">
    <source>
        <dbReference type="ARBA" id="ARBA00022679"/>
    </source>
</evidence>
<keyword evidence="2 5" id="KW-0548">Nucleotidyltransferase</keyword>
<evidence type="ECO:0000313" key="6">
    <source>
        <dbReference type="EMBL" id="RZO76652.1"/>
    </source>
</evidence>
<organism evidence="6 7">
    <name type="scientific">OM182 bacterium</name>
    <dbReference type="NCBI Taxonomy" id="2510334"/>
    <lineage>
        <taxon>Bacteria</taxon>
        <taxon>Pseudomonadati</taxon>
        <taxon>Pseudomonadota</taxon>
        <taxon>Gammaproteobacteria</taxon>
        <taxon>OMG group</taxon>
        <taxon>OM182 clade</taxon>
    </lineage>
</organism>
<comment type="pathway">
    <text evidence="5">Cofactor biosynthesis; coenzyme F420 biosynthesis.</text>
</comment>
<dbReference type="UniPathway" id="UPA00071"/>
<comment type="caution">
    <text evidence="6">The sequence shown here is derived from an EMBL/GenBank/DDBJ whole genome shotgun (WGS) entry which is preliminary data.</text>
</comment>
<dbReference type="EMBL" id="SHAG01000009">
    <property type="protein sequence ID" value="RZO76652.1"/>
    <property type="molecule type" value="Genomic_DNA"/>
</dbReference>
<dbReference type="PANTHER" id="PTHR40392">
    <property type="entry name" value="2-PHOSPHO-L-LACTATE GUANYLYLTRANSFERASE"/>
    <property type="match status" value="1"/>
</dbReference>
<dbReference type="InterPro" id="IPR002835">
    <property type="entry name" value="CofC"/>
</dbReference>
<dbReference type="Gene3D" id="3.90.550.10">
    <property type="entry name" value="Spore Coat Polysaccharide Biosynthesis Protein SpsA, Chain A"/>
    <property type="match status" value="1"/>
</dbReference>
<reference evidence="6 7" key="1">
    <citation type="submission" date="2019-02" db="EMBL/GenBank/DDBJ databases">
        <title>Prokaryotic population dynamics and viral predation in marine succession experiment using metagenomics: the confinement effect.</title>
        <authorList>
            <person name="Haro-Moreno J.M."/>
            <person name="Rodriguez-Valera F."/>
            <person name="Lopez-Perez M."/>
        </authorList>
    </citation>
    <scope>NUCLEOTIDE SEQUENCE [LARGE SCALE GENOMIC DNA]</scope>
    <source>
        <strain evidence="6">MED-G157</strain>
    </source>
</reference>
<evidence type="ECO:0000256" key="4">
    <source>
        <dbReference type="ARBA" id="ARBA00023134"/>
    </source>
</evidence>
<dbReference type="AlphaFoldDB" id="A0A520S2E7"/>
<sequence length="232" mass="25434">MTTTAVLPVKQLAEAKQRLSGLLSSDERNLLFRSMVEDVLVSVEVSPLIDEILVITSDIQLGEMAFNYGASVMQESGRSGLIALMNAAANRLGDSFKDTLVFVPGDVPLLAPEDLEVVLDGFGLSNHKEIAIVPADDFGGSNCIACSPPDCIQFCFGENSFRRHLKMAELLEVVPTVAHLPRIGLDIDTPADLMKLAQVLCDSEQDKVTFRYLLDSGIFEREYSELLRLDDK</sequence>
<dbReference type="InterPro" id="IPR029044">
    <property type="entry name" value="Nucleotide-diphossugar_trans"/>
</dbReference>
<dbReference type="EC" id="2.7.7.106" evidence="5"/>
<dbReference type="GO" id="GO:0043814">
    <property type="term" value="F:phospholactate guanylyltransferase activity"/>
    <property type="evidence" value="ECO:0007669"/>
    <property type="project" value="InterPro"/>
</dbReference>
<keyword evidence="1 5" id="KW-0808">Transferase</keyword>
<dbReference type="PANTHER" id="PTHR40392:SF1">
    <property type="entry name" value="2-PHOSPHO-L-LACTATE GUANYLYLTRANSFERASE"/>
    <property type="match status" value="1"/>
</dbReference>
<dbReference type="GO" id="GO:0005525">
    <property type="term" value="F:GTP binding"/>
    <property type="evidence" value="ECO:0007669"/>
    <property type="project" value="UniProtKB-KW"/>
</dbReference>
<dbReference type="Pfam" id="PF01983">
    <property type="entry name" value="CofC"/>
    <property type="match status" value="1"/>
</dbReference>